<dbReference type="Proteomes" id="UP000295783">
    <property type="component" value="Unassembled WGS sequence"/>
</dbReference>
<dbReference type="InterPro" id="IPR016181">
    <property type="entry name" value="Acyl_CoA_acyltransferase"/>
</dbReference>
<evidence type="ECO:0000313" key="1">
    <source>
        <dbReference type="EMBL" id="TDQ81455.1"/>
    </source>
</evidence>
<evidence type="ECO:0000313" key="2">
    <source>
        <dbReference type="Proteomes" id="UP000295783"/>
    </source>
</evidence>
<dbReference type="OrthoDB" id="9806005at2"/>
<dbReference type="PANTHER" id="PTHR41368:SF1">
    <property type="entry name" value="PROTEIN YGHO"/>
    <property type="match status" value="1"/>
</dbReference>
<dbReference type="RefSeq" id="WP_133614009.1">
    <property type="nucleotide sequence ID" value="NZ_SNYW01000009.1"/>
</dbReference>
<dbReference type="EMBL" id="SNYW01000009">
    <property type="protein sequence ID" value="TDQ81455.1"/>
    <property type="molecule type" value="Genomic_DNA"/>
</dbReference>
<accession>A0A4R6WL81</accession>
<evidence type="ECO:0008006" key="3">
    <source>
        <dbReference type="Google" id="ProtNLM"/>
    </source>
</evidence>
<reference evidence="1 2" key="1">
    <citation type="submission" date="2019-03" db="EMBL/GenBank/DDBJ databases">
        <title>Genomic Encyclopedia of Type Strains, Phase III (KMG-III): the genomes of soil and plant-associated and newly described type strains.</title>
        <authorList>
            <person name="Whitman W."/>
        </authorList>
    </citation>
    <scope>NUCLEOTIDE SEQUENCE [LARGE SCALE GENOMIC DNA]</scope>
    <source>
        <strain evidence="1 2">CGMCC 1.7660</strain>
    </source>
</reference>
<protein>
    <recommendedName>
        <fullName evidence="3">N-acetyltransferase domain-containing protein</fullName>
    </recommendedName>
</protein>
<comment type="caution">
    <text evidence="1">The sequence shown here is derived from an EMBL/GenBank/DDBJ whole genome shotgun (WGS) entry which is preliminary data.</text>
</comment>
<dbReference type="AlphaFoldDB" id="A0A4R6WL81"/>
<dbReference type="InterPro" id="IPR039968">
    <property type="entry name" value="BcerS-like"/>
</dbReference>
<name>A0A4R6WL81_9PROT</name>
<gene>
    <name evidence="1" type="ORF">A8950_2523</name>
</gene>
<keyword evidence="2" id="KW-1185">Reference proteome</keyword>
<dbReference type="SUPFAM" id="SSF55729">
    <property type="entry name" value="Acyl-CoA N-acyltransferases (Nat)"/>
    <property type="match status" value="1"/>
</dbReference>
<organism evidence="1 2">
    <name type="scientific">Dongia mobilis</name>
    <dbReference type="NCBI Taxonomy" id="578943"/>
    <lineage>
        <taxon>Bacteria</taxon>
        <taxon>Pseudomonadati</taxon>
        <taxon>Pseudomonadota</taxon>
        <taxon>Alphaproteobacteria</taxon>
        <taxon>Rhodospirillales</taxon>
        <taxon>Dongiaceae</taxon>
        <taxon>Dongia</taxon>
    </lineage>
</organism>
<sequence length="382" mass="42892">MARIEVVTVAGRERLKQFIALPKELYRGDAGYVAPLDMERGEVLSRKKNPYFAHAEAELFLALRDGHPVGRISAQICRLEQEKRPGTGHFGWLDAIDDGAVYEALLAAAADWLRARGMHRMVGPFSFSSNEETGLLVGGFASRPMLMMPYHANYAAEHVERAGLAKVKDVIAYEVDESMYKPMGSSRMLQKWQADGTVRLRGLDMKNYARDLRVILDIFNDAWSDNWGMVPFTEAEISAAAKSMRPLIDPDLVVIAEVKGEAAGMLVCLPNLMEAIRDFDGSLLPFNLFKLLWRLKRKTLTSARIPLMGIRKTHHGSILGAALLPLMFERLKEPFLKRGLERVELSWILEDNMPMRRVIEGIGARPYKTYRLFEKALASGGG</sequence>
<proteinExistence type="predicted"/>
<dbReference type="Gene3D" id="3.40.630.30">
    <property type="match status" value="1"/>
</dbReference>
<dbReference type="PANTHER" id="PTHR41368">
    <property type="entry name" value="PROTEIN YGHO"/>
    <property type="match status" value="1"/>
</dbReference>